<dbReference type="InterPro" id="IPR036390">
    <property type="entry name" value="WH_DNA-bd_sf"/>
</dbReference>
<evidence type="ECO:0000259" key="9">
    <source>
        <dbReference type="Pfam" id="PF07106"/>
    </source>
</evidence>
<sequence>MACNEVVLKFLEEHNRPFSANDIQSGVKGDFGKSAVQKALDFLVKKEQVREKAYGKQKVYCIVQETGESASTLREKLLEMDRSINEINIKVKGVAEQYKTKSKLISDAKGKISLSSALHQKANIEQQTEEIKNKLNQYSSKELVCPQKKNQVLKEYEKYLKETKKRRRIGMDMLNAILENYPKTKKHLFEDIGIETDEDVGFSLERFQ</sequence>
<evidence type="ECO:0000256" key="5">
    <source>
        <dbReference type="ARBA" id="ARBA00023172"/>
    </source>
</evidence>
<keyword evidence="7" id="KW-0469">Meiosis</keyword>
<feature type="coiled-coil region" evidence="8">
    <location>
        <begin position="114"/>
        <end position="141"/>
    </location>
</feature>
<evidence type="ECO:0000313" key="12">
    <source>
        <dbReference type="RefSeq" id="XP_028139443.1"/>
    </source>
</evidence>
<dbReference type="GO" id="GO:0007129">
    <property type="term" value="P:homologous chromosome pairing at meiosis"/>
    <property type="evidence" value="ECO:0007669"/>
    <property type="project" value="TreeGrafter"/>
</dbReference>
<organism evidence="12">
    <name type="scientific">Diabrotica virgifera virgifera</name>
    <name type="common">western corn rootworm</name>
    <dbReference type="NCBI Taxonomy" id="50390"/>
    <lineage>
        <taxon>Eukaryota</taxon>
        <taxon>Metazoa</taxon>
        <taxon>Ecdysozoa</taxon>
        <taxon>Arthropoda</taxon>
        <taxon>Hexapoda</taxon>
        <taxon>Insecta</taxon>
        <taxon>Pterygota</taxon>
        <taxon>Neoptera</taxon>
        <taxon>Endopterygota</taxon>
        <taxon>Coleoptera</taxon>
        <taxon>Polyphaga</taxon>
        <taxon>Cucujiformia</taxon>
        <taxon>Chrysomeloidea</taxon>
        <taxon>Chrysomelidae</taxon>
        <taxon>Galerucinae</taxon>
        <taxon>Diabroticina</taxon>
        <taxon>Diabroticites</taxon>
        <taxon>Diabrotica</taxon>
    </lineage>
</organism>
<evidence type="ECO:0000256" key="4">
    <source>
        <dbReference type="ARBA" id="ARBA00023054"/>
    </source>
</evidence>
<keyword evidence="4 8" id="KW-0175">Coiled coil</keyword>
<name>A0A6P7G349_DIAVI</name>
<accession>A0A6P7G349</accession>
<evidence type="ECO:0000256" key="8">
    <source>
        <dbReference type="SAM" id="Coils"/>
    </source>
</evidence>
<evidence type="ECO:0000259" key="10">
    <source>
        <dbReference type="Pfam" id="PF18517"/>
    </source>
</evidence>
<dbReference type="Pfam" id="PF18517">
    <property type="entry name" value="LZ3wCH"/>
    <property type="match status" value="1"/>
</dbReference>
<keyword evidence="5" id="KW-0233">DNA recombination</keyword>
<comment type="similarity">
    <text evidence="2">Belongs to the HOP2 family.</text>
</comment>
<feature type="domain" description="Homologous-pairing protein 2 winged helix" evidence="9">
    <location>
        <begin position="5"/>
        <end position="62"/>
    </location>
</feature>
<evidence type="ECO:0000256" key="2">
    <source>
        <dbReference type="ARBA" id="ARBA00007922"/>
    </source>
</evidence>
<dbReference type="GO" id="GO:0120230">
    <property type="term" value="F:recombinase activator activity"/>
    <property type="evidence" value="ECO:0007669"/>
    <property type="project" value="TreeGrafter"/>
</dbReference>
<comment type="subcellular location">
    <subcellularLocation>
        <location evidence="1">Nucleus</location>
    </subcellularLocation>
</comment>
<dbReference type="GO" id="GO:0003690">
    <property type="term" value="F:double-stranded DNA binding"/>
    <property type="evidence" value="ECO:0007669"/>
    <property type="project" value="TreeGrafter"/>
</dbReference>
<dbReference type="RefSeq" id="XP_028139442.1">
    <property type="nucleotide sequence ID" value="XM_028283641.1"/>
</dbReference>
<dbReference type="InterPro" id="IPR010776">
    <property type="entry name" value="Hop2_WH_dom"/>
</dbReference>
<gene>
    <name evidence="11 12" type="primary">LOC114333696</name>
</gene>
<dbReference type="GO" id="GO:0010774">
    <property type="term" value="P:meiotic strand invasion involved in reciprocal meiotic recombination"/>
    <property type="evidence" value="ECO:0007669"/>
    <property type="project" value="TreeGrafter"/>
</dbReference>
<dbReference type="OrthoDB" id="272266at2759"/>
<dbReference type="AlphaFoldDB" id="A0A6P7G349"/>
<evidence type="ECO:0000256" key="6">
    <source>
        <dbReference type="ARBA" id="ARBA00023242"/>
    </source>
</evidence>
<evidence type="ECO:0000256" key="7">
    <source>
        <dbReference type="ARBA" id="ARBA00023254"/>
    </source>
</evidence>
<keyword evidence="6" id="KW-0539">Nucleus</keyword>
<dbReference type="InterPro" id="IPR036388">
    <property type="entry name" value="WH-like_DNA-bd_sf"/>
</dbReference>
<proteinExistence type="inferred from homology"/>
<dbReference type="PANTHER" id="PTHR15938:SF0">
    <property type="entry name" value="HOMOLOGOUS-PAIRING PROTEIN 2 HOMOLOG"/>
    <property type="match status" value="1"/>
</dbReference>
<dbReference type="Pfam" id="PF07106">
    <property type="entry name" value="WHD_TBPIP"/>
    <property type="match status" value="1"/>
</dbReference>
<feature type="domain" description="Leucine zipper with capping helix" evidence="10">
    <location>
        <begin position="146"/>
        <end position="201"/>
    </location>
</feature>
<dbReference type="GO" id="GO:0000794">
    <property type="term" value="C:condensed nuclear chromosome"/>
    <property type="evidence" value="ECO:0007669"/>
    <property type="project" value="TreeGrafter"/>
</dbReference>
<dbReference type="SUPFAM" id="SSF46785">
    <property type="entry name" value="Winged helix' DNA-binding domain"/>
    <property type="match status" value="1"/>
</dbReference>
<evidence type="ECO:0000256" key="1">
    <source>
        <dbReference type="ARBA" id="ARBA00004123"/>
    </source>
</evidence>
<dbReference type="RefSeq" id="XP_028139443.1">
    <property type="nucleotide sequence ID" value="XM_028283642.1"/>
</dbReference>
<evidence type="ECO:0000313" key="11">
    <source>
        <dbReference type="RefSeq" id="XP_028139442.1"/>
    </source>
</evidence>
<dbReference type="Gene3D" id="1.10.10.10">
    <property type="entry name" value="Winged helix-like DNA-binding domain superfamily/Winged helix DNA-binding domain"/>
    <property type="match status" value="1"/>
</dbReference>
<dbReference type="InterPro" id="IPR040661">
    <property type="entry name" value="LZ3wCH"/>
</dbReference>
<protein>
    <recommendedName>
        <fullName evidence="3">Homologous-pairing protein 2 homolog</fullName>
    </recommendedName>
</protein>
<reference evidence="11 12" key="1">
    <citation type="submission" date="2025-04" db="UniProtKB">
        <authorList>
            <consortium name="RefSeq"/>
        </authorList>
    </citation>
    <scope>IDENTIFICATION</scope>
    <source>
        <tissue evidence="11 12">Whole insect</tissue>
    </source>
</reference>
<evidence type="ECO:0000256" key="3">
    <source>
        <dbReference type="ARBA" id="ARBA00016093"/>
    </source>
</evidence>
<dbReference type="PANTHER" id="PTHR15938">
    <property type="entry name" value="TBP-1 INTERACTING PROTEIN"/>
    <property type="match status" value="1"/>
</dbReference>
<dbReference type="GO" id="GO:0000709">
    <property type="term" value="P:meiotic joint molecule formation"/>
    <property type="evidence" value="ECO:0007669"/>
    <property type="project" value="TreeGrafter"/>
</dbReference>
<dbReference type="GO" id="GO:0120231">
    <property type="term" value="C:DNA recombinase auxiliary factor complex"/>
    <property type="evidence" value="ECO:0007669"/>
    <property type="project" value="TreeGrafter"/>
</dbReference>